<gene>
    <name evidence="1" type="ORF">BSIN_1006</name>
</gene>
<protein>
    <submittedName>
        <fullName evidence="1">Uncharacterized protein</fullName>
    </submittedName>
</protein>
<dbReference type="Proteomes" id="UP000198460">
    <property type="component" value="Unassembled WGS sequence"/>
</dbReference>
<dbReference type="EMBL" id="FXAN01000106">
    <property type="protein sequence ID" value="SMG02564.1"/>
    <property type="molecule type" value="Genomic_DNA"/>
</dbReference>
<evidence type="ECO:0000313" key="2">
    <source>
        <dbReference type="Proteomes" id="UP000198460"/>
    </source>
</evidence>
<reference evidence="1 2" key="1">
    <citation type="submission" date="2017-04" db="EMBL/GenBank/DDBJ databases">
        <authorList>
            <person name="Afonso C.L."/>
            <person name="Miller P.J."/>
            <person name="Scott M.A."/>
            <person name="Spackman E."/>
            <person name="Goraichik I."/>
            <person name="Dimitrov K.M."/>
            <person name="Suarez D.L."/>
            <person name="Swayne D.E."/>
        </authorList>
    </citation>
    <scope>NUCLEOTIDE SEQUENCE [LARGE SCALE GENOMIC DNA]</scope>
    <source>
        <strain evidence="1">LMG 28154</strain>
    </source>
</reference>
<evidence type="ECO:0000313" key="1">
    <source>
        <dbReference type="EMBL" id="SMG02564.1"/>
    </source>
</evidence>
<proteinExistence type="predicted"/>
<dbReference type="AlphaFoldDB" id="A0A238HB40"/>
<accession>A0A238HB40</accession>
<organism evidence="1 2">
    <name type="scientific">Burkholderia singularis</name>
    <dbReference type="NCBI Taxonomy" id="1503053"/>
    <lineage>
        <taxon>Bacteria</taxon>
        <taxon>Pseudomonadati</taxon>
        <taxon>Pseudomonadota</taxon>
        <taxon>Betaproteobacteria</taxon>
        <taxon>Burkholderiales</taxon>
        <taxon>Burkholderiaceae</taxon>
        <taxon>Burkholderia</taxon>
        <taxon>pseudomallei group</taxon>
    </lineage>
</organism>
<sequence length="52" mass="5898">MLPFVAICCRSCPRGRPGARGVDIKEHRRNVRAAVRNPPRFSLRFSPRPQPA</sequence>
<name>A0A238HB40_9BURK</name>